<proteinExistence type="predicted"/>
<name>A0A8S1RKU0_9CILI</name>
<dbReference type="GO" id="GO:0005776">
    <property type="term" value="C:autophagosome"/>
    <property type="evidence" value="ECO:0007669"/>
    <property type="project" value="TreeGrafter"/>
</dbReference>
<sequence>MKQIEQSPIEISHYQIFRKKYYGKGQYGTVYGCTDTQKPDLQLCSKVLRVEDVDQLILKREIDILKLLMPIQRENLNLIQVYDVLDDKVKGIIYIIMELCQEGDLKQLMDKRKKKNQGFTVEEATSIVAQIANGYRTLFKCKIIHRDIKPANILISNGVYKIADLGMGRVIEDMNYAKNFTKVGTPAYAAPQLFLESAFSSKADVYSLGVIFYQLIYGQLPIEAKTQPELLQKLRNLKVTPKLCDETSQSGVVPQHVRDLIQRMLSYDENDRCSWQDVFNSTVLNEYLTPQQQQAISKNPLVSKSSIQYQDFYRVDEISNNKILQIIRILTTKCDLANKCHKYLQESKQNQNQNQFPLKLEEFVLLSVCISGYRYKLIQNILGLLLNQYHQLIPQLQSIISPQELQDNCQNQDANSKHLKEYIQKTLNSSILLFREDECKFFNCGVRVHLPYVKDLKKILEDDDDTNYIFFAETFQKFYENFKKSFDSIQESNKKLQELLKKMNIIESEYPIEVAQSISPTKILEKSQTIN</sequence>
<keyword evidence="1" id="KW-0808">Transferase</keyword>
<evidence type="ECO:0000313" key="6">
    <source>
        <dbReference type="EMBL" id="CAD8128037.1"/>
    </source>
</evidence>
<dbReference type="Pfam" id="PF00069">
    <property type="entry name" value="Pkinase"/>
    <property type="match status" value="1"/>
</dbReference>
<dbReference type="SMART" id="SM00220">
    <property type="entry name" value="S_TKc"/>
    <property type="match status" value="1"/>
</dbReference>
<evidence type="ECO:0000256" key="2">
    <source>
        <dbReference type="ARBA" id="ARBA00022741"/>
    </source>
</evidence>
<comment type="caution">
    <text evidence="6">The sequence shown here is derived from an EMBL/GenBank/DDBJ whole genome shotgun (WGS) entry which is preliminary data.</text>
</comment>
<dbReference type="Proteomes" id="UP000692954">
    <property type="component" value="Unassembled WGS sequence"/>
</dbReference>
<dbReference type="EMBL" id="CAJJDN010000182">
    <property type="protein sequence ID" value="CAD8128037.1"/>
    <property type="molecule type" value="Genomic_DNA"/>
</dbReference>
<protein>
    <recommendedName>
        <fullName evidence="5">Protein kinase domain-containing protein</fullName>
    </recommendedName>
</protein>
<evidence type="ECO:0000256" key="3">
    <source>
        <dbReference type="ARBA" id="ARBA00022777"/>
    </source>
</evidence>
<dbReference type="GO" id="GO:0004674">
    <property type="term" value="F:protein serine/threonine kinase activity"/>
    <property type="evidence" value="ECO:0007669"/>
    <property type="project" value="InterPro"/>
</dbReference>
<feature type="domain" description="Protein kinase" evidence="5">
    <location>
        <begin position="16"/>
        <end position="288"/>
    </location>
</feature>
<accession>A0A8S1RKU0</accession>
<evidence type="ECO:0000259" key="5">
    <source>
        <dbReference type="PROSITE" id="PS50011"/>
    </source>
</evidence>
<keyword evidence="3" id="KW-0418">Kinase</keyword>
<organism evidence="6 7">
    <name type="scientific">Paramecium sonneborni</name>
    <dbReference type="NCBI Taxonomy" id="65129"/>
    <lineage>
        <taxon>Eukaryota</taxon>
        <taxon>Sar</taxon>
        <taxon>Alveolata</taxon>
        <taxon>Ciliophora</taxon>
        <taxon>Intramacronucleata</taxon>
        <taxon>Oligohymenophorea</taxon>
        <taxon>Peniculida</taxon>
        <taxon>Parameciidae</taxon>
        <taxon>Paramecium</taxon>
    </lineage>
</organism>
<dbReference type="GO" id="GO:0000407">
    <property type="term" value="C:phagophore assembly site"/>
    <property type="evidence" value="ECO:0007669"/>
    <property type="project" value="TreeGrafter"/>
</dbReference>
<dbReference type="InterPro" id="IPR045269">
    <property type="entry name" value="Atg1-like"/>
</dbReference>
<dbReference type="GO" id="GO:0000045">
    <property type="term" value="P:autophagosome assembly"/>
    <property type="evidence" value="ECO:0007669"/>
    <property type="project" value="TreeGrafter"/>
</dbReference>
<gene>
    <name evidence="6" type="ORF">PSON_ATCC_30995.1.T1820062</name>
</gene>
<dbReference type="InterPro" id="IPR000719">
    <property type="entry name" value="Prot_kinase_dom"/>
</dbReference>
<keyword evidence="4" id="KW-0067">ATP-binding</keyword>
<evidence type="ECO:0000256" key="1">
    <source>
        <dbReference type="ARBA" id="ARBA00022679"/>
    </source>
</evidence>
<keyword evidence="2" id="KW-0547">Nucleotide-binding</keyword>
<dbReference type="PANTHER" id="PTHR24348:SF22">
    <property type="entry name" value="NON-SPECIFIC SERINE_THREONINE PROTEIN KINASE"/>
    <property type="match status" value="1"/>
</dbReference>
<dbReference type="OrthoDB" id="5337378at2759"/>
<dbReference type="GO" id="GO:0010506">
    <property type="term" value="P:regulation of autophagy"/>
    <property type="evidence" value="ECO:0007669"/>
    <property type="project" value="InterPro"/>
</dbReference>
<evidence type="ECO:0000256" key="4">
    <source>
        <dbReference type="ARBA" id="ARBA00022840"/>
    </source>
</evidence>
<dbReference type="PANTHER" id="PTHR24348">
    <property type="entry name" value="SERINE/THREONINE-PROTEIN KINASE UNC-51-RELATED"/>
    <property type="match status" value="1"/>
</dbReference>
<dbReference type="GO" id="GO:0005524">
    <property type="term" value="F:ATP binding"/>
    <property type="evidence" value="ECO:0007669"/>
    <property type="project" value="UniProtKB-KW"/>
</dbReference>
<dbReference type="PROSITE" id="PS50011">
    <property type="entry name" value="PROTEIN_KINASE_DOM"/>
    <property type="match status" value="1"/>
</dbReference>
<evidence type="ECO:0000313" key="7">
    <source>
        <dbReference type="Proteomes" id="UP000692954"/>
    </source>
</evidence>
<dbReference type="GO" id="GO:0005829">
    <property type="term" value="C:cytosol"/>
    <property type="evidence" value="ECO:0007669"/>
    <property type="project" value="TreeGrafter"/>
</dbReference>
<dbReference type="AlphaFoldDB" id="A0A8S1RKU0"/>
<keyword evidence="7" id="KW-1185">Reference proteome</keyword>
<dbReference type="InterPro" id="IPR008271">
    <property type="entry name" value="Ser/Thr_kinase_AS"/>
</dbReference>
<reference evidence="6" key="1">
    <citation type="submission" date="2021-01" db="EMBL/GenBank/DDBJ databases">
        <authorList>
            <consortium name="Genoscope - CEA"/>
            <person name="William W."/>
        </authorList>
    </citation>
    <scope>NUCLEOTIDE SEQUENCE</scope>
</reference>
<dbReference type="PROSITE" id="PS00108">
    <property type="entry name" value="PROTEIN_KINASE_ST"/>
    <property type="match status" value="1"/>
</dbReference>
<dbReference type="CDD" id="cd14014">
    <property type="entry name" value="STKc_PknB_like"/>
    <property type="match status" value="1"/>
</dbReference>
<dbReference type="GO" id="GO:0016020">
    <property type="term" value="C:membrane"/>
    <property type="evidence" value="ECO:0007669"/>
    <property type="project" value="TreeGrafter"/>
</dbReference>